<dbReference type="GO" id="GO:0003677">
    <property type="term" value="F:DNA binding"/>
    <property type="evidence" value="ECO:0007669"/>
    <property type="project" value="InterPro"/>
</dbReference>
<dbReference type="PANTHER" id="PTHR34605:SF4">
    <property type="entry name" value="DNA ADENINE METHYLTRANSFERASE"/>
    <property type="match status" value="1"/>
</dbReference>
<dbReference type="OrthoDB" id="3163890at2759"/>
<protein>
    <recommendedName>
        <fullName evidence="2">Tyr recombinase domain-containing protein</fullName>
    </recommendedName>
</protein>
<dbReference type="InterPro" id="IPR011010">
    <property type="entry name" value="DNA_brk_join_enz"/>
</dbReference>
<dbReference type="InterPro" id="IPR013762">
    <property type="entry name" value="Integrase-like_cat_sf"/>
</dbReference>
<organism evidence="3 4">
    <name type="scientific">Mycena chlorophos</name>
    <name type="common">Agaric fungus</name>
    <name type="synonym">Agaricus chlorophos</name>
    <dbReference type="NCBI Taxonomy" id="658473"/>
    <lineage>
        <taxon>Eukaryota</taxon>
        <taxon>Fungi</taxon>
        <taxon>Dikarya</taxon>
        <taxon>Basidiomycota</taxon>
        <taxon>Agaricomycotina</taxon>
        <taxon>Agaricomycetes</taxon>
        <taxon>Agaricomycetidae</taxon>
        <taxon>Agaricales</taxon>
        <taxon>Marasmiineae</taxon>
        <taxon>Mycenaceae</taxon>
        <taxon>Mycena</taxon>
    </lineage>
</organism>
<dbReference type="SUPFAM" id="SSF56349">
    <property type="entry name" value="DNA breaking-rejoining enzymes"/>
    <property type="match status" value="1"/>
</dbReference>
<sequence>MSAAPPPPPAAPPPGPIEQELADEAFRLDLEDQDSLEASAEDALVPGDFPEVEATNELAQYAKQIAGAVIADKTRTNYIRVAQSYIIFTRASHPDFNPQSKNERTPGYITEYILSKCGEKSKGCEGKTVRLSVFSSQNFGSKSLLMATAIAIRAALTFYYRSLDSDQNVVEWRRSPWNMNEWVGLPTRSRHVHDFMTGLAKTKAKAGEVSMSARALELRDMHLLYNYCMRPGQTDGELRWGITTYLFAWLLLLRFEEATRLQFESINLIPGTRDHFEVRLKTRKTSQTGMHTWVLHANDSDPKICPIRALIRLARVYGDRVGFTGPLFLKVNKYGAVLQEPITTGIMGRILAEDLQKIGNLAWALYGTHSFRRGGCQHRIKNKGWTVDMVAAWGGWTQVEAITMFRYFYSPNDNHEHMADYDRNDMKKPWAF</sequence>
<dbReference type="EMBL" id="JACAZE010000011">
    <property type="protein sequence ID" value="KAF7304283.1"/>
    <property type="molecule type" value="Genomic_DNA"/>
</dbReference>
<dbReference type="Gene3D" id="1.10.443.10">
    <property type="entry name" value="Intergrase catalytic core"/>
    <property type="match status" value="1"/>
</dbReference>
<dbReference type="AlphaFoldDB" id="A0A8H6SS88"/>
<dbReference type="InterPro" id="IPR002104">
    <property type="entry name" value="Integrase_catalytic"/>
</dbReference>
<gene>
    <name evidence="3" type="ORF">HMN09_00829800</name>
</gene>
<dbReference type="InterPro" id="IPR052925">
    <property type="entry name" value="Phage_Integrase-like_Recomb"/>
</dbReference>
<reference evidence="3" key="1">
    <citation type="submission" date="2020-05" db="EMBL/GenBank/DDBJ databases">
        <title>Mycena genomes resolve the evolution of fungal bioluminescence.</title>
        <authorList>
            <person name="Tsai I.J."/>
        </authorList>
    </citation>
    <scope>NUCLEOTIDE SEQUENCE</scope>
    <source>
        <strain evidence="3">110903Hualien_Pintung</strain>
    </source>
</reference>
<evidence type="ECO:0000313" key="4">
    <source>
        <dbReference type="Proteomes" id="UP000613580"/>
    </source>
</evidence>
<dbReference type="Proteomes" id="UP000613580">
    <property type="component" value="Unassembled WGS sequence"/>
</dbReference>
<feature type="domain" description="Tyr recombinase" evidence="2">
    <location>
        <begin position="211"/>
        <end position="423"/>
    </location>
</feature>
<keyword evidence="4" id="KW-1185">Reference proteome</keyword>
<accession>A0A8H6SS88</accession>
<dbReference type="PROSITE" id="PS51898">
    <property type="entry name" value="TYR_RECOMBINASE"/>
    <property type="match status" value="1"/>
</dbReference>
<evidence type="ECO:0000259" key="2">
    <source>
        <dbReference type="PROSITE" id="PS51898"/>
    </source>
</evidence>
<dbReference type="GO" id="GO:0006310">
    <property type="term" value="P:DNA recombination"/>
    <property type="evidence" value="ECO:0007669"/>
    <property type="project" value="UniProtKB-KW"/>
</dbReference>
<dbReference type="GO" id="GO:0015074">
    <property type="term" value="P:DNA integration"/>
    <property type="evidence" value="ECO:0007669"/>
    <property type="project" value="InterPro"/>
</dbReference>
<keyword evidence="1" id="KW-0233">DNA recombination</keyword>
<name>A0A8H6SS88_MYCCL</name>
<proteinExistence type="predicted"/>
<comment type="caution">
    <text evidence="3">The sequence shown here is derived from an EMBL/GenBank/DDBJ whole genome shotgun (WGS) entry which is preliminary data.</text>
</comment>
<evidence type="ECO:0000256" key="1">
    <source>
        <dbReference type="ARBA" id="ARBA00023172"/>
    </source>
</evidence>
<dbReference type="PANTHER" id="PTHR34605">
    <property type="entry name" value="PHAGE_INTEGRASE DOMAIN-CONTAINING PROTEIN"/>
    <property type="match status" value="1"/>
</dbReference>
<evidence type="ECO:0000313" key="3">
    <source>
        <dbReference type="EMBL" id="KAF7304283.1"/>
    </source>
</evidence>